<dbReference type="GO" id="GO:0050832">
    <property type="term" value="P:defense response to fungus"/>
    <property type="evidence" value="ECO:0007669"/>
    <property type="project" value="UniProtKB-KW"/>
</dbReference>
<keyword evidence="6" id="KW-0430">Lectin</keyword>
<evidence type="ECO:0000256" key="1">
    <source>
        <dbReference type="ARBA" id="ARBA00004251"/>
    </source>
</evidence>
<keyword evidence="8" id="KW-0611">Plant defense</keyword>
<comment type="caution">
    <text evidence="17">The sequence shown here is derived from an EMBL/GenBank/DDBJ whole genome shotgun (WGS) entry which is preliminary data.</text>
</comment>
<dbReference type="GO" id="GO:0005886">
    <property type="term" value="C:plasma membrane"/>
    <property type="evidence" value="ECO:0007669"/>
    <property type="project" value="UniProtKB-SubCell"/>
</dbReference>
<evidence type="ECO:0000256" key="11">
    <source>
        <dbReference type="ARBA" id="ARBA00023035"/>
    </source>
</evidence>
<proteinExistence type="inferred from homology"/>
<dbReference type="CDD" id="cd23509">
    <property type="entry name" value="Gnk2-like"/>
    <property type="match status" value="1"/>
</dbReference>
<keyword evidence="2" id="KW-0929">Antimicrobial</keyword>
<comment type="subcellular location">
    <subcellularLocation>
        <location evidence="13">Cell junction</location>
        <location evidence="13">Plasmodesma</location>
    </subcellularLocation>
    <subcellularLocation>
        <location evidence="1">Cell membrane</location>
        <topology evidence="1">Single-pass type I membrane protein</topology>
    </subcellularLocation>
</comment>
<dbReference type="GO" id="GO:0042742">
    <property type="term" value="P:defense response to bacterium"/>
    <property type="evidence" value="ECO:0007669"/>
    <property type="project" value="UniProtKB-KW"/>
</dbReference>
<feature type="signal peptide" evidence="15">
    <location>
        <begin position="1"/>
        <end position="23"/>
    </location>
</feature>
<keyword evidence="3" id="KW-0295">Fungicide</keyword>
<evidence type="ECO:0000313" key="17">
    <source>
        <dbReference type="EMBL" id="KAL3753257.1"/>
    </source>
</evidence>
<dbReference type="PANTHER" id="PTHR32080:SF54">
    <property type="entry name" value="GNK2-HOMOLOGOUS DOMAIN-CONTAINING PROTEIN"/>
    <property type="match status" value="1"/>
</dbReference>
<evidence type="ECO:0000256" key="8">
    <source>
        <dbReference type="ARBA" id="ARBA00022821"/>
    </source>
</evidence>
<evidence type="ECO:0000256" key="5">
    <source>
        <dbReference type="ARBA" id="ARBA00022729"/>
    </source>
</evidence>
<evidence type="ECO:0000256" key="13">
    <source>
        <dbReference type="ARBA" id="ARBA00024184"/>
    </source>
</evidence>
<feature type="chain" id="PRO_5044841430" description="Gnk2-homologous domain-containing protein" evidence="15">
    <location>
        <begin position="24"/>
        <end position="133"/>
    </location>
</feature>
<organism evidence="17 18">
    <name type="scientific">Eucalyptus globulus</name>
    <name type="common">Tasmanian blue gum</name>
    <dbReference type="NCBI Taxonomy" id="34317"/>
    <lineage>
        <taxon>Eukaryota</taxon>
        <taxon>Viridiplantae</taxon>
        <taxon>Streptophyta</taxon>
        <taxon>Embryophyta</taxon>
        <taxon>Tracheophyta</taxon>
        <taxon>Spermatophyta</taxon>
        <taxon>Magnoliopsida</taxon>
        <taxon>eudicotyledons</taxon>
        <taxon>Gunneridae</taxon>
        <taxon>Pentapetalae</taxon>
        <taxon>rosids</taxon>
        <taxon>malvids</taxon>
        <taxon>Myrtales</taxon>
        <taxon>Myrtaceae</taxon>
        <taxon>Myrtoideae</taxon>
        <taxon>Eucalypteae</taxon>
        <taxon>Eucalyptus</taxon>
    </lineage>
</organism>
<name>A0ABD3LP86_EUCGL</name>
<dbReference type="Proteomes" id="UP001634007">
    <property type="component" value="Unassembled WGS sequence"/>
</dbReference>
<dbReference type="AlphaFoldDB" id="A0ABD3LP86"/>
<dbReference type="InterPro" id="IPR038408">
    <property type="entry name" value="GNK2_sf"/>
</dbReference>
<evidence type="ECO:0000256" key="9">
    <source>
        <dbReference type="ARBA" id="ARBA00022949"/>
    </source>
</evidence>
<dbReference type="Pfam" id="PF01657">
    <property type="entry name" value="Stress-antifung"/>
    <property type="match status" value="1"/>
</dbReference>
<evidence type="ECO:0000256" key="7">
    <source>
        <dbReference type="ARBA" id="ARBA00022737"/>
    </source>
</evidence>
<reference evidence="17 18" key="1">
    <citation type="submission" date="2024-11" db="EMBL/GenBank/DDBJ databases">
        <title>Chromosome-level genome assembly of Eucalyptus globulus Labill. provides insights into its genome evolution.</title>
        <authorList>
            <person name="Li X."/>
        </authorList>
    </citation>
    <scope>NUCLEOTIDE SEQUENCE [LARGE SCALE GENOMIC DNA]</scope>
    <source>
        <strain evidence="17">CL2024</strain>
        <tissue evidence="17">Fresh tender leaves</tissue>
    </source>
</reference>
<evidence type="ECO:0000256" key="3">
    <source>
        <dbReference type="ARBA" id="ARBA00022577"/>
    </source>
</evidence>
<dbReference type="Gene3D" id="3.30.430.20">
    <property type="entry name" value="Gnk2 domain, C-X8-C-X2-C motif"/>
    <property type="match status" value="1"/>
</dbReference>
<dbReference type="InterPro" id="IPR002902">
    <property type="entry name" value="GNK2"/>
</dbReference>
<evidence type="ECO:0000256" key="10">
    <source>
        <dbReference type="ARBA" id="ARBA00023022"/>
    </source>
</evidence>
<sequence>MAFVRRFALTLLGLLLVFNFVQGALDKTLVNKICNGNVYGSSDPYANGVSYVLEDLVTVMANHPGYDYYTQFPYVEATAYGHALCSTLLSFTDCGTCASFAKSQILSNRPNSIGVQMQLQDHRMSYENYPFSE</sequence>
<accession>A0ABD3LP86</accession>
<evidence type="ECO:0000256" key="4">
    <source>
        <dbReference type="ARBA" id="ARBA00022581"/>
    </source>
</evidence>
<dbReference type="EMBL" id="JBJKBG010000001">
    <property type="protein sequence ID" value="KAL3753257.1"/>
    <property type="molecule type" value="Genomic_DNA"/>
</dbReference>
<dbReference type="GO" id="GO:0009506">
    <property type="term" value="C:plasmodesma"/>
    <property type="evidence" value="ECO:0007669"/>
    <property type="project" value="UniProtKB-SubCell"/>
</dbReference>
<evidence type="ECO:0000256" key="2">
    <source>
        <dbReference type="ARBA" id="ARBA00022529"/>
    </source>
</evidence>
<dbReference type="PANTHER" id="PTHR32080">
    <property type="entry name" value="ANTIFUNGAL PROTEIN GINKBILOBIN-2-LIKE"/>
    <property type="match status" value="1"/>
</dbReference>
<evidence type="ECO:0000256" key="15">
    <source>
        <dbReference type="SAM" id="SignalP"/>
    </source>
</evidence>
<keyword evidence="4" id="KW-0945">Host-virus interaction</keyword>
<gene>
    <name evidence="17" type="ORF">ACJRO7_000623</name>
</gene>
<evidence type="ECO:0000313" key="18">
    <source>
        <dbReference type="Proteomes" id="UP001634007"/>
    </source>
</evidence>
<evidence type="ECO:0000256" key="12">
    <source>
        <dbReference type="ARBA" id="ARBA00023157"/>
    </source>
</evidence>
<keyword evidence="11" id="KW-0465">Mannose-binding</keyword>
<dbReference type="GO" id="GO:0005537">
    <property type="term" value="F:D-mannose binding"/>
    <property type="evidence" value="ECO:0007669"/>
    <property type="project" value="UniProtKB-KW"/>
</dbReference>
<comment type="similarity">
    <text evidence="14">Belongs to the cysteine-rich repeat secretory protein family. Plasmodesmata-located proteins (PDLD) subfamily.</text>
</comment>
<keyword evidence="9" id="KW-0965">Cell junction</keyword>
<dbReference type="InterPro" id="IPR051378">
    <property type="entry name" value="Cell2Cell_Antifungal"/>
</dbReference>
<evidence type="ECO:0000256" key="14">
    <source>
        <dbReference type="ARBA" id="ARBA00038393"/>
    </source>
</evidence>
<dbReference type="PROSITE" id="PS51473">
    <property type="entry name" value="GNK2"/>
    <property type="match status" value="1"/>
</dbReference>
<keyword evidence="10" id="KW-0044">Antibiotic</keyword>
<evidence type="ECO:0000259" key="16">
    <source>
        <dbReference type="PROSITE" id="PS51473"/>
    </source>
</evidence>
<dbReference type="GO" id="GO:0031640">
    <property type="term" value="P:killing of cells of another organism"/>
    <property type="evidence" value="ECO:0007669"/>
    <property type="project" value="UniProtKB-KW"/>
</dbReference>
<protein>
    <recommendedName>
        <fullName evidence="16">Gnk2-homologous domain-containing protein</fullName>
    </recommendedName>
</protein>
<keyword evidence="18" id="KW-1185">Reference proteome</keyword>
<keyword evidence="7" id="KW-0677">Repeat</keyword>
<keyword evidence="5 15" id="KW-0732">Signal</keyword>
<keyword evidence="12" id="KW-1015">Disulfide bond</keyword>
<feature type="domain" description="Gnk2-homologous" evidence="16">
    <location>
        <begin position="27"/>
        <end position="131"/>
    </location>
</feature>
<evidence type="ECO:0000256" key="6">
    <source>
        <dbReference type="ARBA" id="ARBA00022734"/>
    </source>
</evidence>